<dbReference type="EMBL" id="ANMG01000060">
    <property type="protein sequence ID" value="EMD24174.1"/>
    <property type="molecule type" value="Genomic_DNA"/>
</dbReference>
<accession>M2NPJ9</accession>
<protein>
    <recommendedName>
        <fullName evidence="1">Histidine kinase/HSP90-like ATPase domain-containing protein</fullName>
    </recommendedName>
</protein>
<proteinExistence type="predicted"/>
<dbReference type="SUPFAM" id="SSF55874">
    <property type="entry name" value="ATPase domain of HSP90 chaperone/DNA topoisomerase II/histidine kinase"/>
    <property type="match status" value="1"/>
</dbReference>
<evidence type="ECO:0000313" key="3">
    <source>
        <dbReference type="Proteomes" id="UP000014137"/>
    </source>
</evidence>
<feature type="domain" description="Histidine kinase/HSP90-like ATPase" evidence="1">
    <location>
        <begin position="4"/>
        <end position="42"/>
    </location>
</feature>
<dbReference type="Pfam" id="PF02518">
    <property type="entry name" value="HATPase_c"/>
    <property type="match status" value="1"/>
</dbReference>
<dbReference type="PATRIC" id="fig|1238180.3.peg.6003"/>
<dbReference type="InterPro" id="IPR036890">
    <property type="entry name" value="HATPase_C_sf"/>
</dbReference>
<evidence type="ECO:0000259" key="1">
    <source>
        <dbReference type="Pfam" id="PF02518"/>
    </source>
</evidence>
<gene>
    <name evidence="2" type="ORF">C791_6252</name>
</gene>
<sequence>MDTARRRDRGGSGLGLTIARGLARAHGGDLTCEASGFRLTLPYG</sequence>
<name>M2NPJ9_9PSEU</name>
<dbReference type="AlphaFoldDB" id="M2NPJ9"/>
<reference evidence="2 3" key="1">
    <citation type="submission" date="2012-10" db="EMBL/GenBank/DDBJ databases">
        <title>Genome assembly of Amycolatopsis azurea DSM 43854.</title>
        <authorList>
            <person name="Khatri I."/>
            <person name="Kaur I."/>
            <person name="Subramanian S."/>
            <person name="Mayilraj S."/>
        </authorList>
    </citation>
    <scope>NUCLEOTIDE SEQUENCE [LARGE SCALE GENOMIC DNA]</scope>
    <source>
        <strain evidence="2 3">DSM 43854</strain>
    </source>
</reference>
<dbReference type="InterPro" id="IPR003594">
    <property type="entry name" value="HATPase_dom"/>
</dbReference>
<evidence type="ECO:0000313" key="2">
    <source>
        <dbReference type="EMBL" id="EMD24174.1"/>
    </source>
</evidence>
<dbReference type="Proteomes" id="UP000014137">
    <property type="component" value="Unassembled WGS sequence"/>
</dbReference>
<organism evidence="2 3">
    <name type="scientific">Amycolatopsis azurea DSM 43854</name>
    <dbReference type="NCBI Taxonomy" id="1238180"/>
    <lineage>
        <taxon>Bacteria</taxon>
        <taxon>Bacillati</taxon>
        <taxon>Actinomycetota</taxon>
        <taxon>Actinomycetes</taxon>
        <taxon>Pseudonocardiales</taxon>
        <taxon>Pseudonocardiaceae</taxon>
        <taxon>Amycolatopsis</taxon>
    </lineage>
</organism>
<dbReference type="Gene3D" id="3.30.565.10">
    <property type="entry name" value="Histidine kinase-like ATPase, C-terminal domain"/>
    <property type="match status" value="1"/>
</dbReference>
<comment type="caution">
    <text evidence="2">The sequence shown here is derived from an EMBL/GenBank/DDBJ whole genome shotgun (WGS) entry which is preliminary data.</text>
</comment>